<sequence length="279" mass="30585">MINTDLNDIVSTEIWVDHPDGRIFVQRWTPDEQTQGDGSHPPRPAPIVLFHDSLGCVSLWRDFPARLSAATGREVLAYDRLGFGRSGPRKGIPGIGFIADEAVTVFPLLREQLGLRRFVAFGHSVGGGMAIHCAARFPDDCEALVTEAAQTFLEDRTIQGITLAKEQFKDPQQIGRLRKYHGEKAQWVVDAWTETWLNPAFADWTLAGVLPGVRCPVLAIHGIFDEYGSTRHPEMIASLAGGPARAAVMDQTHHVPHRERGDEVLAMVSGFLESGSASG</sequence>
<evidence type="ECO:0000259" key="1">
    <source>
        <dbReference type="Pfam" id="PF00561"/>
    </source>
</evidence>
<proteinExistence type="predicted"/>
<reference evidence="2 3" key="1">
    <citation type="submission" date="2020-02" db="EMBL/GenBank/DDBJ databases">
        <authorList>
            <person name="Kim M.K."/>
        </authorList>
    </citation>
    <scope>NUCLEOTIDE SEQUENCE [LARGE SCALE GENOMIC DNA]</scope>
    <source>
        <strain evidence="2 3">17J57-3</strain>
    </source>
</reference>
<feature type="domain" description="AB hydrolase-1" evidence="1">
    <location>
        <begin position="46"/>
        <end position="154"/>
    </location>
</feature>
<dbReference type="InterPro" id="IPR000073">
    <property type="entry name" value="AB_hydrolase_1"/>
</dbReference>
<dbReference type="PANTHER" id="PTHR43798:SF33">
    <property type="entry name" value="HYDROLASE, PUTATIVE (AFU_ORTHOLOGUE AFUA_2G14860)-RELATED"/>
    <property type="match status" value="1"/>
</dbReference>
<evidence type="ECO:0000313" key="3">
    <source>
        <dbReference type="Proteomes" id="UP000482155"/>
    </source>
</evidence>
<dbReference type="Gene3D" id="3.40.50.1820">
    <property type="entry name" value="alpha/beta hydrolase"/>
    <property type="match status" value="1"/>
</dbReference>
<accession>A0A6B3SM98</accession>
<dbReference type="RefSeq" id="WP_163959701.1">
    <property type="nucleotide sequence ID" value="NZ_JAAIVB010000003.1"/>
</dbReference>
<dbReference type="SUPFAM" id="SSF53474">
    <property type="entry name" value="alpha/beta-Hydrolases"/>
    <property type="match status" value="1"/>
</dbReference>
<protein>
    <submittedName>
        <fullName evidence="2">Alpha/beta hydrolase</fullName>
    </submittedName>
</protein>
<name>A0A6B3SM98_9BURK</name>
<organism evidence="2 3">
    <name type="scientific">Noviherbaspirillum galbum</name>
    <dbReference type="NCBI Taxonomy" id="2709383"/>
    <lineage>
        <taxon>Bacteria</taxon>
        <taxon>Pseudomonadati</taxon>
        <taxon>Pseudomonadota</taxon>
        <taxon>Betaproteobacteria</taxon>
        <taxon>Burkholderiales</taxon>
        <taxon>Oxalobacteraceae</taxon>
        <taxon>Noviherbaspirillum</taxon>
    </lineage>
</organism>
<dbReference type="Proteomes" id="UP000482155">
    <property type="component" value="Unassembled WGS sequence"/>
</dbReference>
<dbReference type="GO" id="GO:0016020">
    <property type="term" value="C:membrane"/>
    <property type="evidence" value="ECO:0007669"/>
    <property type="project" value="TreeGrafter"/>
</dbReference>
<dbReference type="GO" id="GO:0016787">
    <property type="term" value="F:hydrolase activity"/>
    <property type="evidence" value="ECO:0007669"/>
    <property type="project" value="UniProtKB-KW"/>
</dbReference>
<dbReference type="PRINTS" id="PR00111">
    <property type="entry name" value="ABHYDROLASE"/>
</dbReference>
<gene>
    <name evidence="2" type="ORF">G3574_00230</name>
</gene>
<dbReference type="InterPro" id="IPR050266">
    <property type="entry name" value="AB_hydrolase_sf"/>
</dbReference>
<dbReference type="PANTHER" id="PTHR43798">
    <property type="entry name" value="MONOACYLGLYCEROL LIPASE"/>
    <property type="match status" value="1"/>
</dbReference>
<dbReference type="EMBL" id="JAAIVB010000003">
    <property type="protein sequence ID" value="NEX59492.1"/>
    <property type="molecule type" value="Genomic_DNA"/>
</dbReference>
<evidence type="ECO:0000313" key="2">
    <source>
        <dbReference type="EMBL" id="NEX59492.1"/>
    </source>
</evidence>
<keyword evidence="2" id="KW-0378">Hydrolase</keyword>
<comment type="caution">
    <text evidence="2">The sequence shown here is derived from an EMBL/GenBank/DDBJ whole genome shotgun (WGS) entry which is preliminary data.</text>
</comment>
<keyword evidence="3" id="KW-1185">Reference proteome</keyword>
<dbReference type="InterPro" id="IPR029058">
    <property type="entry name" value="AB_hydrolase_fold"/>
</dbReference>
<dbReference type="AlphaFoldDB" id="A0A6B3SM98"/>
<dbReference type="Pfam" id="PF00561">
    <property type="entry name" value="Abhydrolase_1"/>
    <property type="match status" value="1"/>
</dbReference>